<dbReference type="AlphaFoldDB" id="A0A1X7NWQ8"/>
<evidence type="ECO:0000313" key="1">
    <source>
        <dbReference type="EMBL" id="SMH42598.1"/>
    </source>
</evidence>
<proteinExistence type="predicted"/>
<organism evidence="1 2">
    <name type="scientific">Mesorhizobium australicum</name>
    <dbReference type="NCBI Taxonomy" id="536018"/>
    <lineage>
        <taxon>Bacteria</taxon>
        <taxon>Pseudomonadati</taxon>
        <taxon>Pseudomonadota</taxon>
        <taxon>Alphaproteobacteria</taxon>
        <taxon>Hyphomicrobiales</taxon>
        <taxon>Phyllobacteriaceae</taxon>
        <taxon>Mesorhizobium</taxon>
    </lineage>
</organism>
<accession>A0A1X7NWQ8</accession>
<keyword evidence="2" id="KW-1185">Reference proteome</keyword>
<evidence type="ECO:0000313" key="2">
    <source>
        <dbReference type="Proteomes" id="UP000193083"/>
    </source>
</evidence>
<sequence>MSSTRLETIGDLVDGGYSLHYLCWCGRHGWLDLEGIAEGFGRDIRYLHDNLTRRLTCAACKRKGQLTYRLHGPLTDGTPVSRERPRMLYGAG</sequence>
<dbReference type="EMBL" id="FXBL01000004">
    <property type="protein sequence ID" value="SMH42598.1"/>
    <property type="molecule type" value="Genomic_DNA"/>
</dbReference>
<dbReference type="Proteomes" id="UP000193083">
    <property type="component" value="Unassembled WGS sequence"/>
</dbReference>
<gene>
    <name evidence="1" type="ORF">SAMN02982922_2764</name>
</gene>
<protein>
    <submittedName>
        <fullName evidence="1">Uncharacterized protein</fullName>
    </submittedName>
</protein>
<name>A0A1X7NWQ8_9HYPH</name>
<reference evidence="1 2" key="1">
    <citation type="submission" date="2017-04" db="EMBL/GenBank/DDBJ databases">
        <authorList>
            <person name="Afonso C.L."/>
            <person name="Miller P.J."/>
            <person name="Scott M.A."/>
            <person name="Spackman E."/>
            <person name="Goraichik I."/>
            <person name="Dimitrov K.M."/>
            <person name="Suarez D.L."/>
            <person name="Swayne D.E."/>
        </authorList>
    </citation>
    <scope>NUCLEOTIDE SEQUENCE [LARGE SCALE GENOMIC DNA]</scope>
    <source>
        <strain evidence="1 2">B5P</strain>
    </source>
</reference>